<evidence type="ECO:0000256" key="1">
    <source>
        <dbReference type="ARBA" id="ARBA00022630"/>
    </source>
</evidence>
<dbReference type="InterPro" id="IPR051799">
    <property type="entry name" value="NADH_flavin_oxidoreductase"/>
</dbReference>
<evidence type="ECO:0000259" key="3">
    <source>
        <dbReference type="Pfam" id="PF00724"/>
    </source>
</evidence>
<dbReference type="Gene3D" id="3.20.20.70">
    <property type="entry name" value="Aldolase class I"/>
    <property type="match status" value="1"/>
</dbReference>
<evidence type="ECO:0000256" key="2">
    <source>
        <dbReference type="ARBA" id="ARBA00023002"/>
    </source>
</evidence>
<keyword evidence="5" id="KW-1185">Reference proteome</keyword>
<dbReference type="GO" id="GO:0016491">
    <property type="term" value="F:oxidoreductase activity"/>
    <property type="evidence" value="ECO:0007669"/>
    <property type="project" value="UniProtKB-KW"/>
</dbReference>
<dbReference type="EMBL" id="CATQJA010002637">
    <property type="protein sequence ID" value="CAJ0575301.1"/>
    <property type="molecule type" value="Genomic_DNA"/>
</dbReference>
<dbReference type="InterPro" id="IPR001155">
    <property type="entry name" value="OxRdtase_FMN_N"/>
</dbReference>
<dbReference type="Proteomes" id="UP001177023">
    <property type="component" value="Unassembled WGS sequence"/>
</dbReference>
<dbReference type="CDD" id="cd04733">
    <property type="entry name" value="OYE_like_2_FMN"/>
    <property type="match status" value="1"/>
</dbReference>
<evidence type="ECO:0000313" key="4">
    <source>
        <dbReference type="EMBL" id="CAJ0575301.1"/>
    </source>
</evidence>
<dbReference type="PANTHER" id="PTHR43656">
    <property type="entry name" value="BINDING OXIDOREDUCTASE, PUTATIVE (AFU_ORTHOLOGUE AFUA_2G08260)-RELATED"/>
    <property type="match status" value="1"/>
</dbReference>
<protein>
    <recommendedName>
        <fullName evidence="3">NADH:flavin oxidoreductase/NADH oxidase N-terminal domain-containing protein</fullName>
    </recommendedName>
</protein>
<keyword evidence="2" id="KW-0560">Oxidoreductase</keyword>
<evidence type="ECO:0000313" key="5">
    <source>
        <dbReference type="Proteomes" id="UP001177023"/>
    </source>
</evidence>
<comment type="caution">
    <text evidence="4">The sequence shown here is derived from an EMBL/GenBank/DDBJ whole genome shotgun (WGS) entry which is preliminary data.</text>
</comment>
<organism evidence="4 5">
    <name type="scientific">Mesorhabditis spiculigera</name>
    <dbReference type="NCBI Taxonomy" id="96644"/>
    <lineage>
        <taxon>Eukaryota</taxon>
        <taxon>Metazoa</taxon>
        <taxon>Ecdysozoa</taxon>
        <taxon>Nematoda</taxon>
        <taxon>Chromadorea</taxon>
        <taxon>Rhabditida</taxon>
        <taxon>Rhabditina</taxon>
        <taxon>Rhabditomorpha</taxon>
        <taxon>Rhabditoidea</taxon>
        <taxon>Rhabditidae</taxon>
        <taxon>Mesorhabditinae</taxon>
        <taxon>Mesorhabditis</taxon>
    </lineage>
</organism>
<feature type="domain" description="NADH:flavin oxidoreductase/NADH oxidase N-terminal" evidence="3">
    <location>
        <begin position="18"/>
        <end position="363"/>
    </location>
</feature>
<dbReference type="InterPro" id="IPR013785">
    <property type="entry name" value="Aldolase_TIM"/>
</dbReference>
<reference evidence="4" key="1">
    <citation type="submission" date="2023-06" db="EMBL/GenBank/DDBJ databases">
        <authorList>
            <person name="Delattre M."/>
        </authorList>
    </citation>
    <scope>NUCLEOTIDE SEQUENCE</scope>
    <source>
        <strain evidence="4">AF72</strain>
    </source>
</reference>
<dbReference type="Pfam" id="PF00724">
    <property type="entry name" value="Oxidored_FMN"/>
    <property type="match status" value="1"/>
</dbReference>
<dbReference type="PANTHER" id="PTHR43656:SF5">
    <property type="entry name" value="NADH:FLAVIN OXIDOREDUCTASE_NADH OXIDASE N-TERMINAL DOMAIN-CONTAINING PROTEIN"/>
    <property type="match status" value="1"/>
</dbReference>
<sequence length="450" mass="50005">MVAERMAGEPVDPSILGKPLELNCGRTVRNRIMKAALTERVSSYCPENPKENGLPSETIINMYGKWGNGGFGIILTGNVIVDPLHLESPGNIIISRENDSPKLRELLKRYAAACKQDGALAIVQLSHGGRQTSEIVNPHPRSASDVQLMGKRRGFGFGKPTPYTEEELRNDVIERFAYAAEVCRDAGFDGVELHAAHGYLLAQFLSPSTNKRTDRYGGSPANRIRLVLETYAEIRKRIPASTKFIVGLKINSIEFQENGLEVGDAREMCELLEQSGVDFVEMSGGTYEKLAFAHLRESTKAREAFFLDFTDQIRSVFKKTKMFVTGGFRTVKWMVKVIEDGNCDAIGLGRPITAEPDLPKKILQYGVAAAADNKIDQQDFLFTNLVSNTQMWQAGKRPFSECQKVTDDIVDMTVQETADRYKKEAQDYLDRAAELGSRGQPVAGVFEYSN</sequence>
<feature type="non-terminal residue" evidence="4">
    <location>
        <position position="450"/>
    </location>
</feature>
<accession>A0AA36CW44</accession>
<dbReference type="SUPFAM" id="SSF51395">
    <property type="entry name" value="FMN-linked oxidoreductases"/>
    <property type="match status" value="1"/>
</dbReference>
<dbReference type="AlphaFoldDB" id="A0AA36CW44"/>
<gene>
    <name evidence="4" type="ORF">MSPICULIGERA_LOCUS13613</name>
</gene>
<dbReference type="GO" id="GO:0010181">
    <property type="term" value="F:FMN binding"/>
    <property type="evidence" value="ECO:0007669"/>
    <property type="project" value="InterPro"/>
</dbReference>
<proteinExistence type="predicted"/>
<keyword evidence="1" id="KW-0285">Flavoprotein</keyword>
<name>A0AA36CW44_9BILA</name>